<dbReference type="EMBL" id="BAABDQ010000041">
    <property type="protein sequence ID" value="GAA3605927.1"/>
    <property type="molecule type" value="Genomic_DNA"/>
</dbReference>
<evidence type="ECO:0008006" key="4">
    <source>
        <dbReference type="Google" id="ProtNLM"/>
    </source>
</evidence>
<accession>A0ABP6ZD34</accession>
<evidence type="ECO:0000313" key="2">
    <source>
        <dbReference type="EMBL" id="GAA3605927.1"/>
    </source>
</evidence>
<keyword evidence="1" id="KW-0812">Transmembrane</keyword>
<organism evidence="2 3">
    <name type="scientific">Nonomuraea rosea</name>
    <dbReference type="NCBI Taxonomy" id="638574"/>
    <lineage>
        <taxon>Bacteria</taxon>
        <taxon>Bacillati</taxon>
        <taxon>Actinomycetota</taxon>
        <taxon>Actinomycetes</taxon>
        <taxon>Streptosporangiales</taxon>
        <taxon>Streptosporangiaceae</taxon>
        <taxon>Nonomuraea</taxon>
    </lineage>
</organism>
<dbReference type="Proteomes" id="UP001500630">
    <property type="component" value="Unassembled WGS sequence"/>
</dbReference>
<name>A0ABP6ZD34_9ACTN</name>
<keyword evidence="3" id="KW-1185">Reference proteome</keyword>
<evidence type="ECO:0000313" key="3">
    <source>
        <dbReference type="Proteomes" id="UP001500630"/>
    </source>
</evidence>
<reference evidence="3" key="1">
    <citation type="journal article" date="2019" name="Int. J. Syst. Evol. Microbiol.">
        <title>The Global Catalogue of Microorganisms (GCM) 10K type strain sequencing project: providing services to taxonomists for standard genome sequencing and annotation.</title>
        <authorList>
            <consortium name="The Broad Institute Genomics Platform"/>
            <consortium name="The Broad Institute Genome Sequencing Center for Infectious Disease"/>
            <person name="Wu L."/>
            <person name="Ma J."/>
        </authorList>
    </citation>
    <scope>NUCLEOTIDE SEQUENCE [LARGE SCALE GENOMIC DNA]</scope>
    <source>
        <strain evidence="3">JCM 17326</strain>
    </source>
</reference>
<keyword evidence="1" id="KW-0472">Membrane</keyword>
<comment type="caution">
    <text evidence="2">The sequence shown here is derived from an EMBL/GenBank/DDBJ whole genome shotgun (WGS) entry which is preliminary data.</text>
</comment>
<sequence length="61" mass="7106">MWLAALSHLVPRHHWGKIFPITLVTLLAWHCKLVAKKWDYRGRRRPGRPPTTAAVKALILR</sequence>
<keyword evidence="1" id="KW-1133">Transmembrane helix</keyword>
<evidence type="ECO:0000256" key="1">
    <source>
        <dbReference type="SAM" id="Phobius"/>
    </source>
</evidence>
<feature type="transmembrane region" description="Helical" evidence="1">
    <location>
        <begin position="15"/>
        <end position="35"/>
    </location>
</feature>
<gene>
    <name evidence="2" type="ORF">GCM10022419_108430</name>
</gene>
<protein>
    <recommendedName>
        <fullName evidence="4">Transposase</fullName>
    </recommendedName>
</protein>
<proteinExistence type="predicted"/>